<dbReference type="InterPro" id="IPR029057">
    <property type="entry name" value="PRTase-like"/>
</dbReference>
<feature type="domain" description="Phosphoribosyltransferase" evidence="2">
    <location>
        <begin position="137"/>
        <end position="225"/>
    </location>
</feature>
<protein>
    <submittedName>
        <fullName evidence="3">Phosphoribosyltransferase</fullName>
    </submittedName>
</protein>
<name>A0A443IEF1_9GAMM</name>
<dbReference type="InterPro" id="IPR051910">
    <property type="entry name" value="ComF/GntX_DNA_util-trans"/>
</dbReference>
<evidence type="ECO:0000313" key="4">
    <source>
        <dbReference type="Proteomes" id="UP000288794"/>
    </source>
</evidence>
<dbReference type="AlphaFoldDB" id="A0A443IEF1"/>
<comment type="similarity">
    <text evidence="1">Belongs to the ComF/GntX family.</text>
</comment>
<dbReference type="PANTHER" id="PTHR47505">
    <property type="entry name" value="DNA UTILIZATION PROTEIN YHGH"/>
    <property type="match status" value="1"/>
</dbReference>
<dbReference type="Proteomes" id="UP000288794">
    <property type="component" value="Unassembled WGS sequence"/>
</dbReference>
<proteinExistence type="inferred from homology"/>
<keyword evidence="3" id="KW-0808">Transferase</keyword>
<dbReference type="CDD" id="cd06223">
    <property type="entry name" value="PRTases_typeI"/>
    <property type="match status" value="1"/>
</dbReference>
<dbReference type="EMBL" id="JMEE01000023">
    <property type="protein sequence ID" value="RWR02428.1"/>
    <property type="molecule type" value="Genomic_DNA"/>
</dbReference>
<accession>A0A443IEF1</accession>
<evidence type="ECO:0000313" key="3">
    <source>
        <dbReference type="EMBL" id="RWR02428.1"/>
    </source>
</evidence>
<dbReference type="PANTHER" id="PTHR47505:SF1">
    <property type="entry name" value="DNA UTILIZATION PROTEIN YHGH"/>
    <property type="match status" value="1"/>
</dbReference>
<dbReference type="Pfam" id="PF00156">
    <property type="entry name" value="Pribosyltran"/>
    <property type="match status" value="1"/>
</dbReference>
<gene>
    <name evidence="3" type="ORF">ED28_08585</name>
</gene>
<dbReference type="SUPFAM" id="SSF53271">
    <property type="entry name" value="PRTase-like"/>
    <property type="match status" value="1"/>
</dbReference>
<keyword evidence="4" id="KW-1185">Reference proteome</keyword>
<keyword evidence="3" id="KW-0328">Glycosyltransferase</keyword>
<sequence length="227" mass="26166">MLPMPGRCWLCQIPLMLYQHGICSLCYRHLPQRPISCPRCGLPAGQSHIECGRCLLRPPPWHTLVYVSNYQPPLSPLVLRFKFNRITALSVMLARLILLSWLHARRTRQLPRPDLILAVPLHQRRAWQRGFNQTDMLARKLSHWIGCEYRPAGLVRVRPSRIQHQLTARARRKNLHDAFRVEIALRGRHIALIDDVVTTGSTVDEISRLLMAEGAASIQVWCLCRTL</sequence>
<dbReference type="Gene3D" id="3.40.50.2020">
    <property type="match status" value="1"/>
</dbReference>
<evidence type="ECO:0000256" key="1">
    <source>
        <dbReference type="ARBA" id="ARBA00008007"/>
    </source>
</evidence>
<reference evidence="3 4" key="1">
    <citation type="submission" date="2014-04" db="EMBL/GenBank/DDBJ databases">
        <title>Draft genome sequence of Pantoea beijingensis strain LMG 27579, an emerging pathogen to Pleurotus eryngii with potential industrial application.</title>
        <authorList>
            <person name="Xu F."/>
            <person name="Liu Y."/>
            <person name="Wang S."/>
            <person name="Yin Y."/>
            <person name="Ma Y."/>
            <person name="Zhao S."/>
            <person name="Rong C."/>
        </authorList>
    </citation>
    <scope>NUCLEOTIDE SEQUENCE [LARGE SCALE GENOMIC DNA]</scope>
    <source>
        <strain evidence="3 4">LMG 27579</strain>
    </source>
</reference>
<dbReference type="RefSeq" id="WP_128177053.1">
    <property type="nucleotide sequence ID" value="NZ_CP071409.1"/>
</dbReference>
<comment type="caution">
    <text evidence="3">The sequence shown here is derived from an EMBL/GenBank/DDBJ whole genome shotgun (WGS) entry which is preliminary data.</text>
</comment>
<evidence type="ECO:0000259" key="2">
    <source>
        <dbReference type="Pfam" id="PF00156"/>
    </source>
</evidence>
<organism evidence="3 4">
    <name type="scientific">[Pantoea] beijingensis</name>
    <dbReference type="NCBI Taxonomy" id="1324864"/>
    <lineage>
        <taxon>Bacteria</taxon>
        <taxon>Pseudomonadati</taxon>
        <taxon>Pseudomonadota</taxon>
        <taxon>Gammaproteobacteria</taxon>
        <taxon>Enterobacterales</taxon>
        <taxon>Erwiniaceae</taxon>
        <taxon>Erwinia</taxon>
    </lineage>
</organism>
<dbReference type="NCBIfam" id="NF008616">
    <property type="entry name" value="PRK11595.1"/>
    <property type="match status" value="1"/>
</dbReference>
<dbReference type="InterPro" id="IPR000836">
    <property type="entry name" value="PRTase_dom"/>
</dbReference>
<dbReference type="GO" id="GO:0016757">
    <property type="term" value="F:glycosyltransferase activity"/>
    <property type="evidence" value="ECO:0007669"/>
    <property type="project" value="UniProtKB-KW"/>
</dbReference>